<dbReference type="PANTHER" id="PTHR33223">
    <property type="entry name" value="CCHC-TYPE DOMAIN-CONTAINING PROTEIN"/>
    <property type="match status" value="1"/>
</dbReference>
<dbReference type="EMBL" id="OZ034817">
    <property type="protein sequence ID" value="CAL1381820.1"/>
    <property type="molecule type" value="Genomic_DNA"/>
</dbReference>
<sequence>MLQSEIEFNGMMREDAHAHVKSFYELTDGIKVKGVPQKAIRLRLFPFPLNGPTKKWLNNQPHHSIASWDDLCKKFSTRYIPPSKMALMRSEIIMFYEEEDEPLFEE</sequence>
<reference evidence="2 3" key="1">
    <citation type="submission" date="2024-04" db="EMBL/GenBank/DDBJ databases">
        <authorList>
            <person name="Fracassetti M."/>
        </authorList>
    </citation>
    <scope>NUCLEOTIDE SEQUENCE [LARGE SCALE GENOMIC DNA]</scope>
</reference>
<dbReference type="PANTHER" id="PTHR33223:SF6">
    <property type="entry name" value="CCHC-TYPE DOMAIN-CONTAINING PROTEIN"/>
    <property type="match status" value="1"/>
</dbReference>
<feature type="domain" description="Retrotransposon gag" evidence="1">
    <location>
        <begin position="43"/>
        <end position="99"/>
    </location>
</feature>
<evidence type="ECO:0000259" key="1">
    <source>
        <dbReference type="Pfam" id="PF03732"/>
    </source>
</evidence>
<evidence type="ECO:0000313" key="2">
    <source>
        <dbReference type="EMBL" id="CAL1381820.1"/>
    </source>
</evidence>
<dbReference type="InterPro" id="IPR005162">
    <property type="entry name" value="Retrotrans_gag_dom"/>
</dbReference>
<dbReference type="AlphaFoldDB" id="A0AAV2E8G3"/>
<name>A0AAV2E8G3_9ROSI</name>
<gene>
    <name evidence="2" type="ORF">LTRI10_LOCUS23175</name>
</gene>
<dbReference type="Pfam" id="PF03732">
    <property type="entry name" value="Retrotrans_gag"/>
    <property type="match status" value="1"/>
</dbReference>
<evidence type="ECO:0000313" key="3">
    <source>
        <dbReference type="Proteomes" id="UP001497516"/>
    </source>
</evidence>
<organism evidence="2 3">
    <name type="scientific">Linum trigynum</name>
    <dbReference type="NCBI Taxonomy" id="586398"/>
    <lineage>
        <taxon>Eukaryota</taxon>
        <taxon>Viridiplantae</taxon>
        <taxon>Streptophyta</taxon>
        <taxon>Embryophyta</taxon>
        <taxon>Tracheophyta</taxon>
        <taxon>Spermatophyta</taxon>
        <taxon>Magnoliopsida</taxon>
        <taxon>eudicotyledons</taxon>
        <taxon>Gunneridae</taxon>
        <taxon>Pentapetalae</taxon>
        <taxon>rosids</taxon>
        <taxon>fabids</taxon>
        <taxon>Malpighiales</taxon>
        <taxon>Linaceae</taxon>
        <taxon>Linum</taxon>
    </lineage>
</organism>
<keyword evidence="3" id="KW-1185">Reference proteome</keyword>
<accession>A0AAV2E8G3</accession>
<dbReference type="Proteomes" id="UP001497516">
    <property type="component" value="Chromosome 4"/>
</dbReference>
<protein>
    <recommendedName>
        <fullName evidence="1">Retrotransposon gag domain-containing protein</fullName>
    </recommendedName>
</protein>
<proteinExistence type="predicted"/>